<feature type="domain" description="WYL" evidence="1">
    <location>
        <begin position="112"/>
        <end position="175"/>
    </location>
</feature>
<feature type="domain" description="DNA-binding transcriptional repressor CapW winged helix-turn-helix" evidence="3">
    <location>
        <begin position="7"/>
        <end position="87"/>
    </location>
</feature>
<dbReference type="PROSITE" id="PS52050">
    <property type="entry name" value="WYL"/>
    <property type="match status" value="1"/>
</dbReference>
<feature type="domain" description="DNA-binding transcriptional repressor CapW C-terminal dimerisation" evidence="2">
    <location>
        <begin position="198"/>
        <end position="267"/>
    </location>
</feature>
<dbReference type="InterPro" id="IPR026881">
    <property type="entry name" value="WYL_dom"/>
</dbReference>
<evidence type="ECO:0000259" key="3">
    <source>
        <dbReference type="Pfam" id="PF26109"/>
    </source>
</evidence>
<accession>A0ABT8TGW9</accession>
<evidence type="ECO:0000259" key="1">
    <source>
        <dbReference type="Pfam" id="PF13280"/>
    </source>
</evidence>
<evidence type="ECO:0000313" key="5">
    <source>
        <dbReference type="Proteomes" id="UP001168380"/>
    </source>
</evidence>
<dbReference type="EMBL" id="JAULRT010000060">
    <property type="protein sequence ID" value="MDO3383298.1"/>
    <property type="molecule type" value="Genomic_DNA"/>
</dbReference>
<dbReference type="InterPro" id="IPR016634">
    <property type="entry name" value="CapW-like"/>
</dbReference>
<dbReference type="PANTHER" id="PTHR34580">
    <property type="match status" value="1"/>
</dbReference>
<evidence type="ECO:0000259" key="2">
    <source>
        <dbReference type="Pfam" id="PF26107"/>
    </source>
</evidence>
<sequence length="272" mass="30884">MDISEAQRQRLYTFELVAFWEGAANSSLLVKHFGLSRQQASKDIKHYLVLAPQNLTYNTHRKCHQPTPDFKPVFISGSAEQYLAWLAEPLTAEKLPIASLSLPARGVPASFMRAVVQAIRHNQRLEVDYVSLTNPSRQGRVIAPHALVQTGLRWHLRAWCEHKKQFRDFVLSRFRGEAVLSGGATHSAAQDDAWNTSVTVNFAPDPRLTTEKRGVIECDYQMQDGQLKLTTRACLVHYLLQEMRINPKVLDAVPEAQQIVIVNLSDIKEWLF</sequence>
<keyword evidence="5" id="KW-1185">Reference proteome</keyword>
<dbReference type="InterPro" id="IPR059019">
    <property type="entry name" value="WHD_CapW"/>
</dbReference>
<dbReference type="Pfam" id="PF26107">
    <property type="entry name" value="BrxR_CTD"/>
    <property type="match status" value="1"/>
</dbReference>
<dbReference type="InterPro" id="IPR051534">
    <property type="entry name" value="CBASS_pafABC_assoc_protein"/>
</dbReference>
<protein>
    <submittedName>
        <fullName evidence="4">WYL domain-containing protein</fullName>
    </submittedName>
</protein>
<dbReference type="Proteomes" id="UP001168380">
    <property type="component" value="Unassembled WGS sequence"/>
</dbReference>
<dbReference type="RefSeq" id="WP_302714067.1">
    <property type="nucleotide sequence ID" value="NZ_JAULRT010000060.1"/>
</dbReference>
<dbReference type="PANTHER" id="PTHR34580:SF3">
    <property type="entry name" value="PROTEIN PAFB"/>
    <property type="match status" value="1"/>
</dbReference>
<gene>
    <name evidence="4" type="ORF">QWI16_14040</name>
</gene>
<proteinExistence type="predicted"/>
<dbReference type="Pfam" id="PF26109">
    <property type="entry name" value="WHD_BrxR"/>
    <property type="match status" value="1"/>
</dbReference>
<organism evidence="4 5">
    <name type="scientific">Gilvimarinus algae</name>
    <dbReference type="NCBI Taxonomy" id="3058037"/>
    <lineage>
        <taxon>Bacteria</taxon>
        <taxon>Pseudomonadati</taxon>
        <taxon>Pseudomonadota</taxon>
        <taxon>Gammaproteobacteria</taxon>
        <taxon>Cellvibrionales</taxon>
        <taxon>Cellvibrionaceae</taxon>
        <taxon>Gilvimarinus</taxon>
    </lineage>
</organism>
<dbReference type="PIRSF" id="PIRSF015558">
    <property type="entry name" value="Txn_reg_DeoR_prd"/>
    <property type="match status" value="1"/>
</dbReference>
<comment type="caution">
    <text evidence="4">The sequence shown here is derived from an EMBL/GenBank/DDBJ whole genome shotgun (WGS) entry which is preliminary data.</text>
</comment>
<name>A0ABT8TGW9_9GAMM</name>
<reference evidence="4" key="1">
    <citation type="submission" date="2023-07" db="EMBL/GenBank/DDBJ databases">
        <title>Gilvimarinus algae sp. nov., isolated from the surface of Kelp.</title>
        <authorList>
            <person name="Sun Y.Y."/>
            <person name="Gong Y."/>
            <person name="Du Z.J."/>
        </authorList>
    </citation>
    <scope>NUCLEOTIDE SEQUENCE</scope>
    <source>
        <strain evidence="4">SDUM040014</strain>
    </source>
</reference>
<dbReference type="Pfam" id="PF13280">
    <property type="entry name" value="WYL"/>
    <property type="match status" value="1"/>
</dbReference>
<evidence type="ECO:0000313" key="4">
    <source>
        <dbReference type="EMBL" id="MDO3383298.1"/>
    </source>
</evidence>
<dbReference type="InterPro" id="IPR059020">
    <property type="entry name" value="CapW_CTD"/>
</dbReference>